<evidence type="ECO:0000313" key="3">
    <source>
        <dbReference type="Proteomes" id="UP000218807"/>
    </source>
</evidence>
<gene>
    <name evidence="2" type="ORF">CPT34_20380</name>
</gene>
<evidence type="ECO:0000256" key="1">
    <source>
        <dbReference type="SAM" id="MobiDB-lite"/>
    </source>
</evidence>
<protein>
    <submittedName>
        <fullName evidence="2">Uncharacterized protein</fullName>
    </submittedName>
</protein>
<name>A0A2A5KQK0_9HYPH</name>
<reference evidence="2 3" key="1">
    <citation type="submission" date="2017-09" db="EMBL/GenBank/DDBJ databases">
        <title>Comparative genomics of rhizobia isolated from Phaseolus vulgaris in China.</title>
        <authorList>
            <person name="Tong W."/>
        </authorList>
    </citation>
    <scope>NUCLEOTIDE SEQUENCE [LARGE SCALE GENOMIC DNA]</scope>
    <source>
        <strain evidence="2 3">L101</strain>
    </source>
</reference>
<feature type="compositionally biased region" description="Polar residues" evidence="1">
    <location>
        <begin position="1"/>
        <end position="22"/>
    </location>
</feature>
<dbReference type="AlphaFoldDB" id="A0A2A5KQK0"/>
<accession>A0A2A5KQK0</accession>
<sequence length="68" mass="7563">MVNISTMKHTKTASTRTPTSQRPRLCRGNIYRTGLSYDSPFRSINNCSLDLEGDSDSVLLKTIGKVKT</sequence>
<keyword evidence="3" id="KW-1185">Reference proteome</keyword>
<comment type="caution">
    <text evidence="2">The sequence shown here is derived from an EMBL/GenBank/DDBJ whole genome shotgun (WGS) entry which is preliminary data.</text>
</comment>
<feature type="region of interest" description="Disordered" evidence="1">
    <location>
        <begin position="1"/>
        <end position="24"/>
    </location>
</feature>
<evidence type="ECO:0000313" key="2">
    <source>
        <dbReference type="EMBL" id="PCK79324.1"/>
    </source>
</evidence>
<dbReference type="Proteomes" id="UP000218807">
    <property type="component" value="Unassembled WGS sequence"/>
</dbReference>
<organism evidence="2 3">
    <name type="scientific">Rhizobium sophoriradicis</name>
    <dbReference type="NCBI Taxonomy" id="1535245"/>
    <lineage>
        <taxon>Bacteria</taxon>
        <taxon>Pseudomonadati</taxon>
        <taxon>Pseudomonadota</taxon>
        <taxon>Alphaproteobacteria</taxon>
        <taxon>Hyphomicrobiales</taxon>
        <taxon>Rhizobiaceae</taxon>
        <taxon>Rhizobium/Agrobacterium group</taxon>
        <taxon>Rhizobium</taxon>
    </lineage>
</organism>
<dbReference type="EMBL" id="NXDM01000020">
    <property type="protein sequence ID" value="PCK79324.1"/>
    <property type="molecule type" value="Genomic_DNA"/>
</dbReference>
<proteinExistence type="predicted"/>